<dbReference type="OrthoDB" id="10670096at2759"/>
<evidence type="ECO:0000313" key="2">
    <source>
        <dbReference type="EMBL" id="KIZ01380.1"/>
    </source>
</evidence>
<name>A0A0D2MDU9_9CHLO</name>
<dbReference type="GeneID" id="25739458"/>
<keyword evidence="3" id="KW-1185">Reference proteome</keyword>
<gene>
    <name evidence="2" type="ORF">MNEG_6582</name>
</gene>
<proteinExistence type="predicted"/>
<reference evidence="2 3" key="1">
    <citation type="journal article" date="2013" name="BMC Genomics">
        <title>Reconstruction of the lipid metabolism for the microalga Monoraphidium neglectum from its genome sequence reveals characteristics suitable for biofuel production.</title>
        <authorList>
            <person name="Bogen C."/>
            <person name="Al-Dilaimi A."/>
            <person name="Albersmeier A."/>
            <person name="Wichmann J."/>
            <person name="Grundmann M."/>
            <person name="Rupp O."/>
            <person name="Lauersen K.J."/>
            <person name="Blifernez-Klassen O."/>
            <person name="Kalinowski J."/>
            <person name="Goesmann A."/>
            <person name="Mussgnug J.H."/>
            <person name="Kruse O."/>
        </authorList>
    </citation>
    <scope>NUCLEOTIDE SEQUENCE [LARGE SCALE GENOMIC DNA]</scope>
    <source>
        <strain evidence="2 3">SAG 48.87</strain>
    </source>
</reference>
<dbReference type="Gene3D" id="1.10.472.10">
    <property type="entry name" value="Cyclin-like"/>
    <property type="match status" value="2"/>
</dbReference>
<protein>
    <recommendedName>
        <fullName evidence="1">Cyclin N-terminal domain-containing protein</fullName>
    </recommendedName>
</protein>
<dbReference type="Pfam" id="PF00134">
    <property type="entry name" value="Cyclin_N"/>
    <property type="match status" value="1"/>
</dbReference>
<dbReference type="InterPro" id="IPR006671">
    <property type="entry name" value="Cyclin_N"/>
</dbReference>
<dbReference type="KEGG" id="mng:MNEG_6582"/>
<dbReference type="RefSeq" id="XP_013900399.1">
    <property type="nucleotide sequence ID" value="XM_014044945.1"/>
</dbReference>
<evidence type="ECO:0000313" key="3">
    <source>
        <dbReference type="Proteomes" id="UP000054498"/>
    </source>
</evidence>
<sequence length="400" mass="40405">MITFAWHHGAQASPAVMDITIDENASASGSQASEQSVLLESLEDALSADVFDARPLAACTPDGLDDLLAAEREAEERAAAPAAAAAGRAAPVLSGAERANLVNWMTSAASQLGLGADALFTAVGCLDDLRLRPGAPRALMRGAACLWLAAKWTHGARAPPASAVVATLPACACGGCEGCGAGAGASAAAAARRQLLRAEGDVLRALDYGAAAFRRPTAETFLRAALLRLQHQAGGRRERGAAASSQQEKQQQQQQQQQQQGVASLCSLLAEQSLLECQLRGFRPSAVAAACVAYGHALAGRPLTALQLAAATGCGGAAALGAVSRAADVLRAVHAAVAAAAAGGNPYACSLRWLRLDAAALTVPPIAGAGDARVALLAAGRKGGLAGDDWAWFLPECAAA</sequence>
<dbReference type="InterPro" id="IPR036915">
    <property type="entry name" value="Cyclin-like_sf"/>
</dbReference>
<dbReference type="EMBL" id="KK101300">
    <property type="protein sequence ID" value="KIZ01380.1"/>
    <property type="molecule type" value="Genomic_DNA"/>
</dbReference>
<feature type="domain" description="Cyclin N-terminal" evidence="1">
    <location>
        <begin position="90"/>
        <end position="208"/>
    </location>
</feature>
<dbReference type="AlphaFoldDB" id="A0A0D2MDU9"/>
<accession>A0A0D2MDU9</accession>
<dbReference type="SUPFAM" id="SSF47954">
    <property type="entry name" value="Cyclin-like"/>
    <property type="match status" value="2"/>
</dbReference>
<dbReference type="Proteomes" id="UP000054498">
    <property type="component" value="Unassembled WGS sequence"/>
</dbReference>
<evidence type="ECO:0000259" key="1">
    <source>
        <dbReference type="Pfam" id="PF00134"/>
    </source>
</evidence>
<organism evidence="2 3">
    <name type="scientific">Monoraphidium neglectum</name>
    <dbReference type="NCBI Taxonomy" id="145388"/>
    <lineage>
        <taxon>Eukaryota</taxon>
        <taxon>Viridiplantae</taxon>
        <taxon>Chlorophyta</taxon>
        <taxon>core chlorophytes</taxon>
        <taxon>Chlorophyceae</taxon>
        <taxon>CS clade</taxon>
        <taxon>Sphaeropleales</taxon>
        <taxon>Selenastraceae</taxon>
        <taxon>Monoraphidium</taxon>
    </lineage>
</organism>
<dbReference type="STRING" id="145388.A0A0D2MDU9"/>